<dbReference type="SMART" id="SM00409">
    <property type="entry name" value="IG"/>
    <property type="match status" value="1"/>
</dbReference>
<comment type="caution">
    <text evidence="4">The sequence shown here is derived from an EMBL/GenBank/DDBJ whole genome shotgun (WGS) entry which is preliminary data.</text>
</comment>
<reference evidence="4 5" key="1">
    <citation type="submission" date="2019-03" db="EMBL/GenBank/DDBJ databases">
        <title>First draft genome of Liparis tanakae, snailfish: a comprehensive survey of snailfish specific genes.</title>
        <authorList>
            <person name="Kim W."/>
            <person name="Song I."/>
            <person name="Jeong J.-H."/>
            <person name="Kim D."/>
            <person name="Kim S."/>
            <person name="Ryu S."/>
            <person name="Song J.Y."/>
            <person name="Lee S.K."/>
        </authorList>
    </citation>
    <scope>NUCLEOTIDE SEQUENCE [LARGE SCALE GENOMIC DNA]</scope>
    <source>
        <tissue evidence="4">Muscle</tissue>
    </source>
</reference>
<sequence>MSAVYFKLITVLCLSGTALSGPGSSAAVWRDFGGAVTIQCRSSETDQTSLDLRRGLNEMSVLFKDGSSDKYISGKELSGRIQLNGEFPNMDILIENLTSDDTGPYWCIYTRFDQESSSSVKVKGLGSLLLVVTDRCDPPNNHLTLVAVVICAAALMAIIIVSLIWRILKAKRPLQAKRPQRVATNDVYEEMRATLRR</sequence>
<gene>
    <name evidence="4" type="ORF">EYF80_020475</name>
</gene>
<dbReference type="SUPFAM" id="SSF48726">
    <property type="entry name" value="Immunoglobulin"/>
    <property type="match status" value="1"/>
</dbReference>
<organism evidence="4 5">
    <name type="scientific">Liparis tanakae</name>
    <name type="common">Tanaka's snailfish</name>
    <dbReference type="NCBI Taxonomy" id="230148"/>
    <lineage>
        <taxon>Eukaryota</taxon>
        <taxon>Metazoa</taxon>
        <taxon>Chordata</taxon>
        <taxon>Craniata</taxon>
        <taxon>Vertebrata</taxon>
        <taxon>Euteleostomi</taxon>
        <taxon>Actinopterygii</taxon>
        <taxon>Neopterygii</taxon>
        <taxon>Teleostei</taxon>
        <taxon>Neoteleostei</taxon>
        <taxon>Acanthomorphata</taxon>
        <taxon>Eupercaria</taxon>
        <taxon>Perciformes</taxon>
        <taxon>Cottioidei</taxon>
        <taxon>Cottales</taxon>
        <taxon>Liparidae</taxon>
        <taxon>Liparis</taxon>
    </lineage>
</organism>
<keyword evidence="1" id="KW-0472">Membrane</keyword>
<dbReference type="PANTHER" id="PTHR15343:SF0">
    <property type="entry name" value="T-CELL ANTIGEN CD7"/>
    <property type="match status" value="1"/>
</dbReference>
<feature type="transmembrane region" description="Helical" evidence="1">
    <location>
        <begin position="143"/>
        <end position="168"/>
    </location>
</feature>
<dbReference type="PANTHER" id="PTHR15343">
    <property type="entry name" value="CD7"/>
    <property type="match status" value="1"/>
</dbReference>
<protein>
    <recommendedName>
        <fullName evidence="3">Immunoglobulin domain-containing protein</fullName>
    </recommendedName>
</protein>
<feature type="chain" id="PRO_5021306991" description="Immunoglobulin domain-containing protein" evidence="2">
    <location>
        <begin position="21"/>
        <end position="197"/>
    </location>
</feature>
<feature type="signal peptide" evidence="2">
    <location>
        <begin position="1"/>
        <end position="20"/>
    </location>
</feature>
<proteinExistence type="predicted"/>
<dbReference type="InterPro" id="IPR039090">
    <property type="entry name" value="CD7"/>
</dbReference>
<dbReference type="EMBL" id="SRLO01000177">
    <property type="protein sequence ID" value="TNN69324.1"/>
    <property type="molecule type" value="Genomic_DNA"/>
</dbReference>
<keyword evidence="1" id="KW-1133">Transmembrane helix</keyword>
<evidence type="ECO:0000259" key="3">
    <source>
        <dbReference type="SMART" id="SM00409"/>
    </source>
</evidence>
<keyword evidence="1" id="KW-0812">Transmembrane</keyword>
<dbReference type="AlphaFoldDB" id="A0A4Z2HWE3"/>
<evidence type="ECO:0000256" key="2">
    <source>
        <dbReference type="SAM" id="SignalP"/>
    </source>
</evidence>
<keyword evidence="2" id="KW-0732">Signal</keyword>
<dbReference type="GO" id="GO:0002250">
    <property type="term" value="P:adaptive immune response"/>
    <property type="evidence" value="ECO:0007669"/>
    <property type="project" value="InterPro"/>
</dbReference>
<dbReference type="InterPro" id="IPR013106">
    <property type="entry name" value="Ig_V-set"/>
</dbReference>
<evidence type="ECO:0000256" key="1">
    <source>
        <dbReference type="SAM" id="Phobius"/>
    </source>
</evidence>
<dbReference type="InterPro" id="IPR013783">
    <property type="entry name" value="Ig-like_fold"/>
</dbReference>
<keyword evidence="5" id="KW-1185">Reference proteome</keyword>
<accession>A0A4Z2HWE3</accession>
<evidence type="ECO:0000313" key="4">
    <source>
        <dbReference type="EMBL" id="TNN69324.1"/>
    </source>
</evidence>
<dbReference type="InterPro" id="IPR003599">
    <property type="entry name" value="Ig_sub"/>
</dbReference>
<feature type="domain" description="Immunoglobulin" evidence="3">
    <location>
        <begin position="25"/>
        <end position="123"/>
    </location>
</feature>
<name>A0A4Z2HWE3_9TELE</name>
<dbReference type="Pfam" id="PF07686">
    <property type="entry name" value="V-set"/>
    <property type="match status" value="1"/>
</dbReference>
<evidence type="ECO:0000313" key="5">
    <source>
        <dbReference type="Proteomes" id="UP000314294"/>
    </source>
</evidence>
<dbReference type="Gene3D" id="2.60.40.10">
    <property type="entry name" value="Immunoglobulins"/>
    <property type="match status" value="1"/>
</dbReference>
<dbReference type="GO" id="GO:0016020">
    <property type="term" value="C:membrane"/>
    <property type="evidence" value="ECO:0007669"/>
    <property type="project" value="InterPro"/>
</dbReference>
<dbReference type="GO" id="GO:0038023">
    <property type="term" value="F:signaling receptor activity"/>
    <property type="evidence" value="ECO:0007669"/>
    <property type="project" value="InterPro"/>
</dbReference>
<dbReference type="OrthoDB" id="8953200at2759"/>
<dbReference type="Proteomes" id="UP000314294">
    <property type="component" value="Unassembled WGS sequence"/>
</dbReference>
<dbReference type="InterPro" id="IPR036179">
    <property type="entry name" value="Ig-like_dom_sf"/>
</dbReference>